<evidence type="ECO:0000256" key="1">
    <source>
        <dbReference type="PROSITE-ProRule" id="PRU00175"/>
    </source>
</evidence>
<dbReference type="Gene3D" id="3.30.40.10">
    <property type="entry name" value="Zinc/RING finger domain, C3HC4 (zinc finger)"/>
    <property type="match status" value="1"/>
</dbReference>
<keyword evidence="1" id="KW-0863">Zinc-finger</keyword>
<feature type="domain" description="RING-type" evidence="2">
    <location>
        <begin position="441"/>
        <end position="477"/>
    </location>
</feature>
<keyword evidence="1" id="KW-0479">Metal-binding</keyword>
<dbReference type="Pfam" id="PF07762">
    <property type="entry name" value="DUF1618"/>
    <property type="match status" value="1"/>
</dbReference>
<organism evidence="3 4">
    <name type="scientific">Oryza meyeriana var. granulata</name>
    <dbReference type="NCBI Taxonomy" id="110450"/>
    <lineage>
        <taxon>Eukaryota</taxon>
        <taxon>Viridiplantae</taxon>
        <taxon>Streptophyta</taxon>
        <taxon>Embryophyta</taxon>
        <taxon>Tracheophyta</taxon>
        <taxon>Spermatophyta</taxon>
        <taxon>Magnoliopsida</taxon>
        <taxon>Liliopsida</taxon>
        <taxon>Poales</taxon>
        <taxon>Poaceae</taxon>
        <taxon>BOP clade</taxon>
        <taxon>Oryzoideae</taxon>
        <taxon>Oryzeae</taxon>
        <taxon>Oryzinae</taxon>
        <taxon>Oryza</taxon>
        <taxon>Oryza meyeriana</taxon>
    </lineage>
</organism>
<dbReference type="GO" id="GO:0008270">
    <property type="term" value="F:zinc ion binding"/>
    <property type="evidence" value="ECO:0007669"/>
    <property type="project" value="UniProtKB-KW"/>
</dbReference>
<keyword evidence="1" id="KW-0862">Zinc</keyword>
<dbReference type="InterPro" id="IPR013083">
    <property type="entry name" value="Znf_RING/FYVE/PHD"/>
</dbReference>
<dbReference type="Proteomes" id="UP000479710">
    <property type="component" value="Unassembled WGS sequence"/>
</dbReference>
<accession>A0A6G1E3C7</accession>
<dbReference type="SMART" id="SM00184">
    <property type="entry name" value="RING"/>
    <property type="match status" value="1"/>
</dbReference>
<reference evidence="3 4" key="1">
    <citation type="submission" date="2019-11" db="EMBL/GenBank/DDBJ databases">
        <title>Whole genome sequence of Oryza granulata.</title>
        <authorList>
            <person name="Li W."/>
        </authorList>
    </citation>
    <scope>NUCLEOTIDE SEQUENCE [LARGE SCALE GENOMIC DNA]</scope>
    <source>
        <strain evidence="4">cv. Menghai</strain>
        <tissue evidence="3">Leaf</tissue>
    </source>
</reference>
<comment type="caution">
    <text evidence="3">The sequence shown here is derived from an EMBL/GenBank/DDBJ whole genome shotgun (WGS) entry which is preliminary data.</text>
</comment>
<dbReference type="AlphaFoldDB" id="A0A6G1E3C7"/>
<name>A0A6G1E3C7_9ORYZ</name>
<evidence type="ECO:0000313" key="4">
    <source>
        <dbReference type="Proteomes" id="UP000479710"/>
    </source>
</evidence>
<dbReference type="PANTHER" id="PTHR33086:SF6">
    <property type="entry name" value="OS01G0245532 PROTEIN"/>
    <property type="match status" value="1"/>
</dbReference>
<dbReference type="CDD" id="cd16448">
    <property type="entry name" value="RING-H2"/>
    <property type="match status" value="1"/>
</dbReference>
<dbReference type="OrthoDB" id="581861at2759"/>
<dbReference type="PROSITE" id="PS50089">
    <property type="entry name" value="ZF_RING_2"/>
    <property type="match status" value="1"/>
</dbReference>
<dbReference type="PANTHER" id="PTHR33086">
    <property type="entry name" value="OS05G0468200 PROTEIN-RELATED"/>
    <property type="match status" value="1"/>
</dbReference>
<evidence type="ECO:0000259" key="2">
    <source>
        <dbReference type="PROSITE" id="PS50089"/>
    </source>
</evidence>
<sequence>MFFAEEGMEERAGQRTAAREPWIILPCIPHVVYDQVNLPPGTDLHLSLTAAPRASRLTVARRIAPDRKATDNHPYVAAVDQHGRFLLYSTTQGDPRPPYLDTFLPGPLGVHHGFPKAYFICNASSRVASRIRDPNRPILSPGNVGLISCSSTSFFVAELQPAPAAGTATLLLYCSDLDGWTDKELIYPPHDRPWAGNGVVSYQDRLCELPAGTPDLEKRRCVGVSAGRLRSVQIDERDGDPMVTMWTLIDHHAGTWDLDCRARFAVIWADHVYRATTLPALVPAVALIDPLDDGDVVYFFLHSQIFAVDVRTCRVIKCQFFAMLHPPVAYHSSRFVRGWKIPFHDSDASTSAPTAIASTSQSSANPVLPRLDRRPLLAPSSMSWASFLMLGDEAFQESQIVGWSLRQQQTLMKKAPDSKIPLEHCHIIEGTGLASMDKEECPLCMQPMTPDEVLSLLPCGHKFHKGCIDACVTFLLCVGVDS</sequence>
<dbReference type="InterPro" id="IPR011676">
    <property type="entry name" value="DUF1618"/>
</dbReference>
<dbReference type="EMBL" id="SPHZ02000005">
    <property type="protein sequence ID" value="KAF0918443.1"/>
    <property type="molecule type" value="Genomic_DNA"/>
</dbReference>
<protein>
    <recommendedName>
        <fullName evidence="2">RING-type domain-containing protein</fullName>
    </recommendedName>
</protein>
<dbReference type="SUPFAM" id="SSF57850">
    <property type="entry name" value="RING/U-box"/>
    <property type="match status" value="1"/>
</dbReference>
<evidence type="ECO:0000313" key="3">
    <source>
        <dbReference type="EMBL" id="KAF0918443.1"/>
    </source>
</evidence>
<keyword evidence="4" id="KW-1185">Reference proteome</keyword>
<dbReference type="InterPro" id="IPR001841">
    <property type="entry name" value="Znf_RING"/>
</dbReference>
<dbReference type="Pfam" id="PF17123">
    <property type="entry name" value="zf-RING_11"/>
    <property type="match status" value="1"/>
</dbReference>
<proteinExistence type="predicted"/>
<gene>
    <name evidence="3" type="ORF">E2562_024228</name>
</gene>